<sequence>MQCLHHLSNSPENIKNLQNSKTATTPKQCNSPKTTRARTIIIYNSFNWKSVLQSRFNDNNKEQPPVTPEMISHILTYDRNYD</sequence>
<accession>A0AA36AWD5</accession>
<name>A0AA36AWD5_OCTVU</name>
<dbReference type="AlphaFoldDB" id="A0AA36AWD5"/>
<evidence type="ECO:0000313" key="2">
    <source>
        <dbReference type="EMBL" id="CAI9722848.1"/>
    </source>
</evidence>
<dbReference type="EMBL" id="OX597818">
    <property type="protein sequence ID" value="CAI9722848.1"/>
    <property type="molecule type" value="Genomic_DNA"/>
</dbReference>
<dbReference type="Proteomes" id="UP001162480">
    <property type="component" value="Chromosome 5"/>
</dbReference>
<evidence type="ECO:0000256" key="1">
    <source>
        <dbReference type="SAM" id="MobiDB-lite"/>
    </source>
</evidence>
<keyword evidence="3" id="KW-1185">Reference proteome</keyword>
<evidence type="ECO:0000313" key="3">
    <source>
        <dbReference type="Proteomes" id="UP001162480"/>
    </source>
</evidence>
<protein>
    <submittedName>
        <fullName evidence="2">Uncharacterized protein</fullName>
    </submittedName>
</protein>
<feature type="region of interest" description="Disordered" evidence="1">
    <location>
        <begin position="1"/>
        <end position="33"/>
    </location>
</feature>
<feature type="compositionally biased region" description="Polar residues" evidence="1">
    <location>
        <begin position="7"/>
        <end position="33"/>
    </location>
</feature>
<gene>
    <name evidence="2" type="ORF">OCTVUL_1B006645</name>
</gene>
<reference evidence="2" key="1">
    <citation type="submission" date="2023-08" db="EMBL/GenBank/DDBJ databases">
        <authorList>
            <person name="Alioto T."/>
            <person name="Alioto T."/>
            <person name="Gomez Garrido J."/>
        </authorList>
    </citation>
    <scope>NUCLEOTIDE SEQUENCE</scope>
</reference>
<proteinExistence type="predicted"/>
<organism evidence="2 3">
    <name type="scientific">Octopus vulgaris</name>
    <name type="common">Common octopus</name>
    <dbReference type="NCBI Taxonomy" id="6645"/>
    <lineage>
        <taxon>Eukaryota</taxon>
        <taxon>Metazoa</taxon>
        <taxon>Spiralia</taxon>
        <taxon>Lophotrochozoa</taxon>
        <taxon>Mollusca</taxon>
        <taxon>Cephalopoda</taxon>
        <taxon>Coleoidea</taxon>
        <taxon>Octopodiformes</taxon>
        <taxon>Octopoda</taxon>
        <taxon>Incirrata</taxon>
        <taxon>Octopodidae</taxon>
        <taxon>Octopus</taxon>
    </lineage>
</organism>